<dbReference type="OrthoDB" id="5983317at2759"/>
<dbReference type="Proteomes" id="UP000287166">
    <property type="component" value="Unassembled WGS sequence"/>
</dbReference>
<name>A0A401GYK1_9APHY</name>
<dbReference type="InParanoid" id="A0A401GYK1"/>
<proteinExistence type="predicted"/>
<accession>A0A401GYK1</accession>
<comment type="caution">
    <text evidence="1">The sequence shown here is derived from an EMBL/GenBank/DDBJ whole genome shotgun (WGS) entry which is preliminary data.</text>
</comment>
<evidence type="ECO:0000313" key="2">
    <source>
        <dbReference type="Proteomes" id="UP000287166"/>
    </source>
</evidence>
<evidence type="ECO:0000313" key="1">
    <source>
        <dbReference type="EMBL" id="GBE87243.1"/>
    </source>
</evidence>
<dbReference type="GeneID" id="38784160"/>
<dbReference type="RefSeq" id="XP_027618156.1">
    <property type="nucleotide sequence ID" value="XM_027762355.1"/>
</dbReference>
<dbReference type="AlphaFoldDB" id="A0A401GYK1"/>
<protein>
    <submittedName>
        <fullName evidence="1">Uncharacterized protein</fullName>
    </submittedName>
</protein>
<sequence>MSLSVEARHLYIESLDIPEGASTRVSKGSSAAVNGGSVDTFVGGLSGLNKEDVLNSTLLAQLSANQAAGGDRIRWYNKYREVLENIGWVVQDFTFKELDNATAHGSVDQAIIAILKSYLSHTALADFKATIDAMKKPANNNANKLFEMNAWKGQESDFQLGVASASHDDVQFRIGSFTYQAQGSQNDVLFFKFGHDHVKFMYSTQNMVLNLKVYEKVRAAVNQKLGSHVKSYIDGLKL</sequence>
<reference evidence="1 2" key="1">
    <citation type="journal article" date="2018" name="Sci. Rep.">
        <title>Genome sequence of the cauliflower mushroom Sparassis crispa (Hanabiratake) and its association with beneficial usage.</title>
        <authorList>
            <person name="Kiyama R."/>
            <person name="Furutani Y."/>
            <person name="Kawaguchi K."/>
            <person name="Nakanishi T."/>
        </authorList>
    </citation>
    <scope>NUCLEOTIDE SEQUENCE [LARGE SCALE GENOMIC DNA]</scope>
</reference>
<gene>
    <name evidence="1" type="ORF">SCP_1004900</name>
</gene>
<dbReference type="EMBL" id="BFAD01000010">
    <property type="protein sequence ID" value="GBE87243.1"/>
    <property type="molecule type" value="Genomic_DNA"/>
</dbReference>
<keyword evidence="2" id="KW-1185">Reference proteome</keyword>
<organism evidence="1 2">
    <name type="scientific">Sparassis crispa</name>
    <dbReference type="NCBI Taxonomy" id="139825"/>
    <lineage>
        <taxon>Eukaryota</taxon>
        <taxon>Fungi</taxon>
        <taxon>Dikarya</taxon>
        <taxon>Basidiomycota</taxon>
        <taxon>Agaricomycotina</taxon>
        <taxon>Agaricomycetes</taxon>
        <taxon>Polyporales</taxon>
        <taxon>Sparassidaceae</taxon>
        <taxon>Sparassis</taxon>
    </lineage>
</organism>